<evidence type="ECO:0000259" key="3">
    <source>
        <dbReference type="Pfam" id="PF13193"/>
    </source>
</evidence>
<dbReference type="SUPFAM" id="SSF56801">
    <property type="entry name" value="Acetyl-CoA synthetase-like"/>
    <property type="match status" value="1"/>
</dbReference>
<dbReference type="EC" id="6.2.1.3" evidence="4"/>
<dbReference type="FunFam" id="3.30.300.30:FF:000008">
    <property type="entry name" value="2,3-dihydroxybenzoate-AMP ligase"/>
    <property type="match status" value="1"/>
</dbReference>
<dbReference type="InterPro" id="IPR025110">
    <property type="entry name" value="AMP-bd_C"/>
</dbReference>
<comment type="similarity">
    <text evidence="1">Belongs to the ATP-dependent AMP-binding enzyme family.</text>
</comment>
<dbReference type="PANTHER" id="PTHR43767:SF1">
    <property type="entry name" value="NONRIBOSOMAL PEPTIDE SYNTHASE PES1 (EUROFUNG)-RELATED"/>
    <property type="match status" value="1"/>
</dbReference>
<evidence type="ECO:0000256" key="1">
    <source>
        <dbReference type="ARBA" id="ARBA00006432"/>
    </source>
</evidence>
<evidence type="ECO:0000256" key="2">
    <source>
        <dbReference type="ARBA" id="ARBA00022598"/>
    </source>
</evidence>
<dbReference type="Gene3D" id="3.30.300.30">
    <property type="match status" value="1"/>
</dbReference>
<dbReference type="AlphaFoldDB" id="A0A1C3NT41"/>
<gene>
    <name evidence="4" type="ORF">FDG2_0216</name>
</gene>
<reference evidence="5" key="1">
    <citation type="submission" date="2016-02" db="EMBL/GenBank/DDBJ databases">
        <authorList>
            <person name="Wibberg D."/>
        </authorList>
    </citation>
    <scope>NUCLEOTIDE SEQUENCE [LARGE SCALE GENOMIC DNA]</scope>
</reference>
<proteinExistence type="inferred from homology"/>
<dbReference type="EMBL" id="FLUV01000086">
    <property type="protein sequence ID" value="SBW17432.1"/>
    <property type="molecule type" value="Genomic_DNA"/>
</dbReference>
<evidence type="ECO:0000313" key="5">
    <source>
        <dbReference type="Proteomes" id="UP000199013"/>
    </source>
</evidence>
<evidence type="ECO:0000313" key="4">
    <source>
        <dbReference type="EMBL" id="SBW17432.1"/>
    </source>
</evidence>
<dbReference type="PANTHER" id="PTHR43767">
    <property type="entry name" value="LONG-CHAIN-FATTY-ACID--COA LIGASE"/>
    <property type="match status" value="1"/>
</dbReference>
<dbReference type="Pfam" id="PF13193">
    <property type="entry name" value="AMP-binding_C"/>
    <property type="match status" value="1"/>
</dbReference>
<organism evidence="4 5">
    <name type="scientific">Candidatus Protofrankia californiensis</name>
    <dbReference type="NCBI Taxonomy" id="1839754"/>
    <lineage>
        <taxon>Bacteria</taxon>
        <taxon>Bacillati</taxon>
        <taxon>Actinomycetota</taxon>
        <taxon>Actinomycetes</taxon>
        <taxon>Frankiales</taxon>
        <taxon>Frankiaceae</taxon>
        <taxon>Protofrankia</taxon>
    </lineage>
</organism>
<keyword evidence="2 4" id="KW-0436">Ligase</keyword>
<sequence>MDTAGWFEIVDRKKELIIAGGFNISPNEIEDVLSGIPEVAEVAVIGVPDAYRGETVKAFLVLRPGESLTVDEVRAYCSERLSAYKVPKIIEFRTESLPKIGIGKVLRRALRDEEKAKAERQAAGERDAAGS</sequence>
<dbReference type="InterPro" id="IPR045851">
    <property type="entry name" value="AMP-bd_C_sf"/>
</dbReference>
<keyword evidence="5" id="KW-1185">Reference proteome</keyword>
<dbReference type="Proteomes" id="UP000199013">
    <property type="component" value="Unassembled WGS sequence"/>
</dbReference>
<name>A0A1C3NT41_9ACTN</name>
<protein>
    <submittedName>
        <fullName evidence="4">Long-chain-fatty-acid-CoA ligase</fullName>
        <ecNumber evidence="4">6.2.1.3</ecNumber>
    </submittedName>
</protein>
<dbReference type="GO" id="GO:0004467">
    <property type="term" value="F:long-chain fatty acid-CoA ligase activity"/>
    <property type="evidence" value="ECO:0007669"/>
    <property type="project" value="UniProtKB-EC"/>
</dbReference>
<accession>A0A1C3NT41</accession>
<feature type="domain" description="AMP-binding enzyme C-terminal" evidence="3">
    <location>
        <begin position="28"/>
        <end position="104"/>
    </location>
</feature>
<dbReference type="InterPro" id="IPR050237">
    <property type="entry name" value="ATP-dep_AMP-bd_enzyme"/>
</dbReference>